<reference evidence="4 5" key="1">
    <citation type="journal article" date="2020" name="ISME J.">
        <title>Comparative genomics reveals insights into cyanobacterial evolution and habitat adaptation.</title>
        <authorList>
            <person name="Chen M.Y."/>
            <person name="Teng W.K."/>
            <person name="Zhao L."/>
            <person name="Hu C.X."/>
            <person name="Zhou Y.K."/>
            <person name="Han B.P."/>
            <person name="Song L.R."/>
            <person name="Shu W.S."/>
        </authorList>
    </citation>
    <scope>NUCLEOTIDE SEQUENCE [LARGE SCALE GENOMIC DNA]</scope>
    <source>
        <strain evidence="4 5">FACHB-1040</strain>
    </source>
</reference>
<dbReference type="PANTHER" id="PTHR48043:SF145">
    <property type="entry name" value="FI06409P-RELATED"/>
    <property type="match status" value="1"/>
</dbReference>
<dbReference type="PROSITE" id="PS00375">
    <property type="entry name" value="UDPGT"/>
    <property type="match status" value="1"/>
</dbReference>
<comment type="similarity">
    <text evidence="3">Belongs to the UDP-glycosyltransferase family.</text>
</comment>
<dbReference type="RefSeq" id="WP_053537730.1">
    <property type="nucleotide sequence ID" value="NZ_JACJQT010000008.1"/>
</dbReference>
<organism evidence="4 5">
    <name type="scientific">Aphanizomenon flos-aquae FACHB-1040</name>
    <dbReference type="NCBI Taxonomy" id="2692887"/>
    <lineage>
        <taxon>Bacteria</taxon>
        <taxon>Bacillati</taxon>
        <taxon>Cyanobacteriota</taxon>
        <taxon>Cyanophyceae</taxon>
        <taxon>Nostocales</taxon>
        <taxon>Aphanizomenonaceae</taxon>
        <taxon>Aphanizomenon</taxon>
    </lineage>
</organism>
<protein>
    <submittedName>
        <fullName evidence="4">Glycosyltransferase family 1 protein</fullName>
    </submittedName>
</protein>
<dbReference type="InterPro" id="IPR002213">
    <property type="entry name" value="UDP_glucos_trans"/>
</dbReference>
<evidence type="ECO:0000256" key="3">
    <source>
        <dbReference type="RuleBase" id="RU003718"/>
    </source>
</evidence>
<comment type="caution">
    <text evidence="4">The sequence shown here is derived from an EMBL/GenBank/DDBJ whole genome shotgun (WGS) entry which is preliminary data.</text>
</comment>
<evidence type="ECO:0000256" key="2">
    <source>
        <dbReference type="ARBA" id="ARBA00022679"/>
    </source>
</evidence>
<evidence type="ECO:0000313" key="4">
    <source>
        <dbReference type="EMBL" id="MBD2277614.1"/>
    </source>
</evidence>
<keyword evidence="2 3" id="KW-0808">Transferase</keyword>
<dbReference type="InterPro" id="IPR035595">
    <property type="entry name" value="UDP_glycos_trans_CS"/>
</dbReference>
<dbReference type="CDD" id="cd03784">
    <property type="entry name" value="GT1_Gtf-like"/>
    <property type="match status" value="1"/>
</dbReference>
<evidence type="ECO:0000256" key="1">
    <source>
        <dbReference type="ARBA" id="ARBA00022676"/>
    </source>
</evidence>
<dbReference type="InterPro" id="IPR050271">
    <property type="entry name" value="UDP-glycosyltransferase"/>
</dbReference>
<keyword evidence="5" id="KW-1185">Reference proteome</keyword>
<dbReference type="Gene3D" id="3.40.50.2000">
    <property type="entry name" value="Glycogen Phosphorylase B"/>
    <property type="match status" value="2"/>
</dbReference>
<dbReference type="Proteomes" id="UP000606721">
    <property type="component" value="Unassembled WGS sequence"/>
</dbReference>
<evidence type="ECO:0000313" key="5">
    <source>
        <dbReference type="Proteomes" id="UP000606721"/>
    </source>
</evidence>
<dbReference type="SUPFAM" id="SSF53756">
    <property type="entry name" value="UDP-Glycosyltransferase/glycogen phosphorylase"/>
    <property type="match status" value="1"/>
</dbReference>
<gene>
    <name evidence="4" type="ORF">H6F99_04555</name>
</gene>
<dbReference type="Pfam" id="PF00201">
    <property type="entry name" value="UDPGT"/>
    <property type="match status" value="1"/>
</dbReference>
<name>A0ABR8BRQ5_APHFL</name>
<dbReference type="PANTHER" id="PTHR48043">
    <property type="entry name" value="EG:EG0003.4 PROTEIN-RELATED"/>
    <property type="match status" value="1"/>
</dbReference>
<dbReference type="EMBL" id="JACJQT010000008">
    <property type="protein sequence ID" value="MBD2277614.1"/>
    <property type="molecule type" value="Genomic_DNA"/>
</dbReference>
<proteinExistence type="inferred from homology"/>
<sequence>MKKNIMFVSLPLRGHTNQMIAIAQELVERGYPVKFVISEVAKNWIATTGAEFIPWEIRLTETENNNDNQPENFWGNVSQEKNNLRGENMMWQHFIKLYSPMYKSLIPIFEKYHPDLLIIDRAVIPAMDLAQQMNIPYVIQTRFLGNFVKKSSKDPQFGTSYSMNMNLWERCLNFLSPILSLPDVIINTNKQNQVRQSYTNNKKLNNLYDKNLIIVGTSFGIEISRELPSWVQMVGPIFPKTPPSLSSSLSQWLDDKQGTNGIIYVAFGTLVNIEKWQFQALLTGLKNTKLKVLWSLPANQHHHISNLPDSFRIENFVPQQAVLSHANVVLFVSHCGMNSINESLYFSKPILALPFFGDQHYNAARLVDIGVALRLNKQKFDSNEVTRKINSLLADSTYQEATNRISHTLKNSGGLKKAADIIETMSVEGINYFIKS</sequence>
<accession>A0ABR8BRQ5</accession>
<keyword evidence="1 3" id="KW-0328">Glycosyltransferase</keyword>